<dbReference type="GO" id="GO:0035456">
    <property type="term" value="P:response to interferon-beta"/>
    <property type="evidence" value="ECO:0007669"/>
    <property type="project" value="TreeGrafter"/>
</dbReference>
<dbReference type="InterPro" id="IPR051517">
    <property type="entry name" value="IFITM_antiviral_protein"/>
</dbReference>
<dbReference type="GO" id="GO:0005886">
    <property type="term" value="C:plasma membrane"/>
    <property type="evidence" value="ECO:0007669"/>
    <property type="project" value="TreeGrafter"/>
</dbReference>
<feature type="transmembrane region" description="Helical" evidence="6">
    <location>
        <begin position="74"/>
        <end position="93"/>
    </location>
</feature>
<evidence type="ECO:0000313" key="7">
    <source>
        <dbReference type="EMBL" id="NXN72286.1"/>
    </source>
</evidence>
<comment type="subcellular location">
    <subcellularLocation>
        <location evidence="1">Membrane</location>
    </subcellularLocation>
</comment>
<dbReference type="Proteomes" id="UP000571567">
    <property type="component" value="Unassembled WGS sequence"/>
</dbReference>
<dbReference type="GO" id="GO:0060337">
    <property type="term" value="P:type I interferon-mediated signaling pathway"/>
    <property type="evidence" value="ECO:0007669"/>
    <property type="project" value="TreeGrafter"/>
</dbReference>
<dbReference type="PANTHER" id="PTHR13999:SF4">
    <property type="entry name" value="INTERFERON-INDUCED TRANSMEMBRANE PROTEIN 3"/>
    <property type="match status" value="1"/>
</dbReference>
<evidence type="ECO:0000313" key="8">
    <source>
        <dbReference type="Proteomes" id="UP000571567"/>
    </source>
</evidence>
<evidence type="ECO:0000256" key="2">
    <source>
        <dbReference type="ARBA" id="ARBA00006843"/>
    </source>
</evidence>
<dbReference type="GO" id="GO:0035455">
    <property type="term" value="P:response to interferon-alpha"/>
    <property type="evidence" value="ECO:0007669"/>
    <property type="project" value="TreeGrafter"/>
</dbReference>
<dbReference type="InterPro" id="IPR007593">
    <property type="entry name" value="CD225/Dispanin_fam"/>
</dbReference>
<dbReference type="EMBL" id="VXBK01008241">
    <property type="protein sequence ID" value="NXN72286.1"/>
    <property type="molecule type" value="Genomic_DNA"/>
</dbReference>
<keyword evidence="4 6" id="KW-1133">Transmembrane helix</keyword>
<evidence type="ECO:0000256" key="5">
    <source>
        <dbReference type="ARBA" id="ARBA00023136"/>
    </source>
</evidence>
<name>A0A7L1LBF0_HIMHI</name>
<dbReference type="OrthoDB" id="9906841at2759"/>
<keyword evidence="5 6" id="KW-0472">Membrane</keyword>
<keyword evidence="8" id="KW-1185">Reference proteome</keyword>
<dbReference type="GO" id="GO:0034341">
    <property type="term" value="P:response to type II interferon"/>
    <property type="evidence" value="ECO:0007669"/>
    <property type="project" value="TreeGrafter"/>
</dbReference>
<evidence type="ECO:0000256" key="3">
    <source>
        <dbReference type="ARBA" id="ARBA00022692"/>
    </source>
</evidence>
<protein>
    <submittedName>
        <fullName evidence="7">IFM3 protein</fullName>
    </submittedName>
</protein>
<feature type="transmembrane region" description="Helical" evidence="6">
    <location>
        <begin position="23"/>
        <end position="48"/>
    </location>
</feature>
<proteinExistence type="inferred from homology"/>
<reference evidence="7 8" key="1">
    <citation type="submission" date="2019-09" db="EMBL/GenBank/DDBJ databases">
        <title>Bird 10,000 Genomes (B10K) Project - Family phase.</title>
        <authorList>
            <person name="Zhang G."/>
        </authorList>
    </citation>
    <scope>NUCLEOTIDE SEQUENCE [LARGE SCALE GENOMIC DNA]</scope>
    <source>
        <strain evidence="7">B10K-DU-002-13</strain>
        <tissue evidence="7">Muscle</tissue>
    </source>
</reference>
<dbReference type="AlphaFoldDB" id="A0A7L1LBF0"/>
<comment type="caution">
    <text evidence="7">The sequence shown here is derived from an EMBL/GenBank/DDBJ whole genome shotgun (WGS) entry which is preliminary data.</text>
</comment>
<accession>A0A7L1LBF0</accession>
<dbReference type="PANTHER" id="PTHR13999">
    <property type="entry name" value="INTERFERON INDUCIBLE TRANSMEMBRANE PROTEIN"/>
    <property type="match status" value="1"/>
</dbReference>
<keyword evidence="3 6" id="KW-0812">Transmembrane</keyword>
<evidence type="ECO:0000256" key="1">
    <source>
        <dbReference type="ARBA" id="ARBA00004370"/>
    </source>
</evidence>
<organism evidence="7 8">
    <name type="scientific">Himantopus himantopus</name>
    <name type="common">Black-winged stilt</name>
    <name type="synonym">Charadrius himantopus</name>
    <dbReference type="NCBI Taxonomy" id="225398"/>
    <lineage>
        <taxon>Eukaryota</taxon>
        <taxon>Metazoa</taxon>
        <taxon>Chordata</taxon>
        <taxon>Craniata</taxon>
        <taxon>Vertebrata</taxon>
        <taxon>Euteleostomi</taxon>
        <taxon>Archelosauria</taxon>
        <taxon>Archosauria</taxon>
        <taxon>Dinosauria</taxon>
        <taxon>Saurischia</taxon>
        <taxon>Theropoda</taxon>
        <taxon>Coelurosauria</taxon>
        <taxon>Aves</taxon>
        <taxon>Neognathae</taxon>
        <taxon>Neoaves</taxon>
        <taxon>Charadriiformes</taxon>
        <taxon>Recurvirostridae</taxon>
        <taxon>Himantopus</taxon>
    </lineage>
</organism>
<evidence type="ECO:0000256" key="4">
    <source>
        <dbReference type="ARBA" id="ARBA00022989"/>
    </source>
</evidence>
<dbReference type="Pfam" id="PF04505">
    <property type="entry name" value="CD225"/>
    <property type="match status" value="1"/>
</dbReference>
<feature type="non-terminal residue" evidence="7">
    <location>
        <position position="94"/>
    </location>
</feature>
<dbReference type="GO" id="GO:0051607">
    <property type="term" value="P:defense response to virus"/>
    <property type="evidence" value="ECO:0007669"/>
    <property type="project" value="TreeGrafter"/>
</dbReference>
<sequence>ATTFGPTATSFAQPEPVPNTHDFVLWSFFNAMFCNPFCLGFIALIFSIKSRDSKVARDPASADTYGRTAKHLNIAALCLGTVGTIICIVLLVLY</sequence>
<gene>
    <name evidence="7" type="primary">Ifitm3</name>
    <name evidence="7" type="ORF">HIMHIM_R03824</name>
</gene>
<feature type="non-terminal residue" evidence="7">
    <location>
        <position position="1"/>
    </location>
</feature>
<evidence type="ECO:0000256" key="6">
    <source>
        <dbReference type="SAM" id="Phobius"/>
    </source>
</evidence>
<dbReference type="GO" id="GO:0045071">
    <property type="term" value="P:negative regulation of viral genome replication"/>
    <property type="evidence" value="ECO:0007669"/>
    <property type="project" value="TreeGrafter"/>
</dbReference>
<comment type="similarity">
    <text evidence="2">Belongs to the CD225/Dispanin family.</text>
</comment>
<dbReference type="GO" id="GO:0046597">
    <property type="term" value="P:host-mediated suppression of symbiont invasion"/>
    <property type="evidence" value="ECO:0007669"/>
    <property type="project" value="TreeGrafter"/>
</dbReference>